<feature type="compositionally biased region" description="Basic and acidic residues" evidence="1">
    <location>
        <begin position="8"/>
        <end position="22"/>
    </location>
</feature>
<feature type="region of interest" description="Disordered" evidence="1">
    <location>
        <begin position="703"/>
        <end position="771"/>
    </location>
</feature>
<gene>
    <name evidence="3" type="ORF">M0812_18784</name>
</gene>
<dbReference type="PANTHER" id="PTHR46436:SF2">
    <property type="entry name" value="CHROMOSOME UNDETERMINED SCAFFOLD_119, WHOLE GENOME SHOTGUN SEQUENCE"/>
    <property type="match status" value="1"/>
</dbReference>
<dbReference type="InterPro" id="IPR052299">
    <property type="entry name" value="CEP76"/>
</dbReference>
<dbReference type="Pfam" id="PF24652">
    <property type="entry name" value="CEP76_C"/>
    <property type="match status" value="1"/>
</dbReference>
<protein>
    <submittedName>
        <fullName evidence="3">Centrosomal protein of 76 kDa</fullName>
    </submittedName>
</protein>
<proteinExistence type="predicted"/>
<dbReference type="InterPro" id="IPR056288">
    <property type="entry name" value="CEP76_C"/>
</dbReference>
<dbReference type="Pfam" id="PF00168">
    <property type="entry name" value="C2"/>
    <property type="match status" value="2"/>
</dbReference>
<feature type="compositionally biased region" description="Basic residues" evidence="1">
    <location>
        <begin position="1038"/>
        <end position="1050"/>
    </location>
</feature>
<organism evidence="3 4">
    <name type="scientific">Anaeramoeba flamelloides</name>
    <dbReference type="NCBI Taxonomy" id="1746091"/>
    <lineage>
        <taxon>Eukaryota</taxon>
        <taxon>Metamonada</taxon>
        <taxon>Anaeramoebidae</taxon>
        <taxon>Anaeramoeba</taxon>
    </lineage>
</organism>
<dbReference type="Proteomes" id="UP001146793">
    <property type="component" value="Unassembled WGS sequence"/>
</dbReference>
<dbReference type="InterPro" id="IPR056290">
    <property type="entry name" value="CEPT76/DRC7_peptidase-like_dom"/>
</dbReference>
<evidence type="ECO:0000313" key="4">
    <source>
        <dbReference type="Proteomes" id="UP001146793"/>
    </source>
</evidence>
<dbReference type="PROSITE" id="PS50004">
    <property type="entry name" value="C2"/>
    <property type="match status" value="1"/>
</dbReference>
<evidence type="ECO:0000259" key="2">
    <source>
        <dbReference type="PROSITE" id="PS50004"/>
    </source>
</evidence>
<evidence type="ECO:0000313" key="3">
    <source>
        <dbReference type="EMBL" id="KAJ3436720.1"/>
    </source>
</evidence>
<reference evidence="3" key="1">
    <citation type="submission" date="2022-08" db="EMBL/GenBank/DDBJ databases">
        <title>Novel sulphate-reducing endosymbionts in the free-living metamonad Anaeramoeba.</title>
        <authorList>
            <person name="Jerlstrom-Hultqvist J."/>
            <person name="Cepicka I."/>
            <person name="Gallot-Lavallee L."/>
            <person name="Salas-Leiva D."/>
            <person name="Curtis B.A."/>
            <person name="Zahonova K."/>
            <person name="Pipaliya S."/>
            <person name="Dacks J."/>
            <person name="Roger A.J."/>
        </authorList>
    </citation>
    <scope>NUCLEOTIDE SEQUENCE</scope>
    <source>
        <strain evidence="3">Busselton2</strain>
    </source>
</reference>
<feature type="compositionally biased region" description="Acidic residues" evidence="1">
    <location>
        <begin position="46"/>
        <end position="56"/>
    </location>
</feature>
<dbReference type="SUPFAM" id="SSF49562">
    <property type="entry name" value="C2 domain (Calcium/lipid-binding domain, CaLB)"/>
    <property type="match status" value="2"/>
</dbReference>
<comment type="caution">
    <text evidence="3">The sequence shown here is derived from an EMBL/GenBank/DDBJ whole genome shotgun (WGS) entry which is preliminary data.</text>
</comment>
<dbReference type="Pfam" id="PF24656">
    <property type="entry name" value="CEPT76_peptidase"/>
    <property type="match status" value="2"/>
</dbReference>
<dbReference type="Gene3D" id="2.60.40.150">
    <property type="entry name" value="C2 domain"/>
    <property type="match status" value="2"/>
</dbReference>
<dbReference type="InterPro" id="IPR000008">
    <property type="entry name" value="C2_dom"/>
</dbReference>
<feature type="domain" description="C2" evidence="2">
    <location>
        <begin position="360"/>
        <end position="487"/>
    </location>
</feature>
<evidence type="ECO:0000256" key="1">
    <source>
        <dbReference type="SAM" id="MobiDB-lite"/>
    </source>
</evidence>
<feature type="compositionally biased region" description="Basic and acidic residues" evidence="1">
    <location>
        <begin position="750"/>
        <end position="759"/>
    </location>
</feature>
<sequence length="1073" mass="124519">MSNTDQTDSDKNEKQKEKKTIELEDSETTDEDDLPQNEQTIKQFGEDEEEEEEEELPPGPHFKLVIRNISIRNSVVEQPKIRFTFGGNFKIVDNRHKGGKIEEIGEKGKQFTTGKTTPDENGSGNLFPNSFTKYKRFKSYEEISEHELTIELISTGCCKATSQGSAKINFLELANSHIQREVKTEIQKKGNHKITAIVSFHCYFQEVWDYDLHFYEFEGTNLLKNKKDIEPDPQIKLKIKSSFMNYFKKDKNFFKRSCTSEHELNTNNPRWVEVGNVTYRGIFSELENEDLICEVYNHKMVGNSEKIGESLIGMRGFLDYGVLEGALVRTTTEKQKSESSGIVQKYNKKIDGGSIVGLVEVENYPPHQQYGDIVILKPGRNYIGVHISRCTNLRSADPNGFSDPFVIVEFGGFKQRTKIIYRSLDPIFEETLYFELKVGVLNEQNIGNKGNLKVMVFDDDEAGDDFLGSCEIDLKEIVNSSESKVGNNLNRCTSRVYKQRLTLFANGEETEQLIDLKAWFQPDIPKEFTFKNLNKKVKKKKLSKVYREREAIWRQKIPKGHLEKGDFEIAGADEDYYEHFIPTYMSTITLPKELRDRRVIARTIKCFTFENDEITFGGRRDVWCSPNFFLSLMKGSAEEHAALQVSMLISLEIDAYLCQGKTKTGDEHYWVMVREVDGNVTFCECSTAKKYLLEGKWEGSIEEDSDELEDRKSKKKNKKKTKKKNVNLNNKKKNKKKKKYNTLSESGDESQDRILNEKEMETEDSSDLEKNKIWLDNSSDEEQDKIGKEEMEIKDETIMPYMTLEIVANHKNLWANIQDTLDPAQILYDLEDEKKWLPFVDEKDGFEKEIKPFYKTIRLGPKIPEGRAQLFANRIRKEVIAGYTNFRHGKNLKTIFLKKFTPVIESGLDYYEKRELEVITEEDEQSFKIWRGKIAELCPQGYKFNAYTINFNYTDPTRIRNYIMEKYDFQQDESIDTVFACGVYVRGYYGKVSSVWVMLCVMNVLPKKIDEKEEDKKGKKKDKQQNTGNQIEDEKKSNKSPKKKKKKNKKTKGEFISIASNEESDSEKDELKK</sequence>
<feature type="compositionally biased region" description="Acidic residues" evidence="1">
    <location>
        <begin position="1062"/>
        <end position="1073"/>
    </location>
</feature>
<dbReference type="InterPro" id="IPR035892">
    <property type="entry name" value="C2_domain_sf"/>
</dbReference>
<dbReference type="Gene3D" id="3.10.620.30">
    <property type="match status" value="1"/>
</dbReference>
<dbReference type="EMBL" id="JANTQA010000036">
    <property type="protein sequence ID" value="KAJ3436720.1"/>
    <property type="molecule type" value="Genomic_DNA"/>
</dbReference>
<accession>A0AAV7Z9K3</accession>
<dbReference type="AlphaFoldDB" id="A0AAV7Z9K3"/>
<feature type="compositionally biased region" description="Basic residues" evidence="1">
    <location>
        <begin position="713"/>
        <end position="740"/>
    </location>
</feature>
<feature type="region of interest" description="Disordered" evidence="1">
    <location>
        <begin position="1"/>
        <end position="61"/>
    </location>
</feature>
<dbReference type="PANTHER" id="PTHR46436">
    <property type="entry name" value="CENTROSOMAL PROTEIN OF 76 KDA"/>
    <property type="match status" value="1"/>
</dbReference>
<name>A0AAV7Z9K3_9EUKA</name>
<dbReference type="CDD" id="cd00030">
    <property type="entry name" value="C2"/>
    <property type="match status" value="1"/>
</dbReference>
<feature type="compositionally biased region" description="Acidic residues" evidence="1">
    <location>
        <begin position="23"/>
        <end position="35"/>
    </location>
</feature>
<feature type="region of interest" description="Disordered" evidence="1">
    <location>
        <begin position="1012"/>
        <end position="1073"/>
    </location>
</feature>
<dbReference type="SMART" id="SM00239">
    <property type="entry name" value="C2"/>
    <property type="match status" value="2"/>
</dbReference>